<comment type="caution">
    <text evidence="1">The sequence shown here is derived from an EMBL/GenBank/DDBJ whole genome shotgun (WGS) entry which is preliminary data.</text>
</comment>
<name>A0ABD1LB53_9FABA</name>
<evidence type="ECO:0000313" key="1">
    <source>
        <dbReference type="EMBL" id="KAL2320747.1"/>
    </source>
</evidence>
<reference evidence="1 2" key="1">
    <citation type="submission" date="2024-08" db="EMBL/GenBank/DDBJ databases">
        <title>Insights into the chromosomal genome structure of Flemingia macrophylla.</title>
        <authorList>
            <person name="Ding Y."/>
            <person name="Zhao Y."/>
            <person name="Bi W."/>
            <person name="Wu M."/>
            <person name="Zhao G."/>
            <person name="Gong Y."/>
            <person name="Li W."/>
            <person name="Zhang P."/>
        </authorList>
    </citation>
    <scope>NUCLEOTIDE SEQUENCE [LARGE SCALE GENOMIC DNA]</scope>
    <source>
        <strain evidence="1">DYQJB</strain>
        <tissue evidence="1">Leaf</tissue>
    </source>
</reference>
<protein>
    <submittedName>
        <fullName evidence="1">Uncharacterized protein</fullName>
    </submittedName>
</protein>
<evidence type="ECO:0000313" key="2">
    <source>
        <dbReference type="Proteomes" id="UP001603857"/>
    </source>
</evidence>
<organism evidence="1 2">
    <name type="scientific">Flemingia macrophylla</name>
    <dbReference type="NCBI Taxonomy" id="520843"/>
    <lineage>
        <taxon>Eukaryota</taxon>
        <taxon>Viridiplantae</taxon>
        <taxon>Streptophyta</taxon>
        <taxon>Embryophyta</taxon>
        <taxon>Tracheophyta</taxon>
        <taxon>Spermatophyta</taxon>
        <taxon>Magnoliopsida</taxon>
        <taxon>eudicotyledons</taxon>
        <taxon>Gunneridae</taxon>
        <taxon>Pentapetalae</taxon>
        <taxon>rosids</taxon>
        <taxon>fabids</taxon>
        <taxon>Fabales</taxon>
        <taxon>Fabaceae</taxon>
        <taxon>Papilionoideae</taxon>
        <taxon>50 kb inversion clade</taxon>
        <taxon>NPAAA clade</taxon>
        <taxon>indigoferoid/millettioid clade</taxon>
        <taxon>Phaseoleae</taxon>
        <taxon>Flemingia</taxon>
    </lineage>
</organism>
<accession>A0ABD1LB53</accession>
<sequence>MGHRPSVGVKPPNPSIGDRAWVESVGKKKNSRTSGMFNIICFHTLIKFVSQFDEIVIFIVGNKTKT</sequence>
<proteinExistence type="predicted"/>
<dbReference type="AlphaFoldDB" id="A0ABD1LB53"/>
<dbReference type="EMBL" id="JBGMDY010000010">
    <property type="protein sequence ID" value="KAL2320747.1"/>
    <property type="molecule type" value="Genomic_DNA"/>
</dbReference>
<gene>
    <name evidence="1" type="ORF">Fmac_029716</name>
</gene>
<dbReference type="Proteomes" id="UP001603857">
    <property type="component" value="Unassembled WGS sequence"/>
</dbReference>
<keyword evidence="2" id="KW-1185">Reference proteome</keyword>